<evidence type="ECO:0008006" key="4">
    <source>
        <dbReference type="Google" id="ProtNLM"/>
    </source>
</evidence>
<proteinExistence type="predicted"/>
<dbReference type="Proteomes" id="UP001314169">
    <property type="component" value="Chromosome 4"/>
</dbReference>
<dbReference type="EMBL" id="OY882861">
    <property type="protein sequence ID" value="CAK6444548.1"/>
    <property type="molecule type" value="Genomic_DNA"/>
</dbReference>
<feature type="chain" id="PRO_5045391291" description="Secreted protein" evidence="1">
    <location>
        <begin position="26"/>
        <end position="129"/>
    </location>
</feature>
<keyword evidence="3" id="KW-1185">Reference proteome</keyword>
<evidence type="ECO:0000313" key="3">
    <source>
        <dbReference type="Proteomes" id="UP001314169"/>
    </source>
</evidence>
<organism evidence="2 3">
    <name type="scientific">Pipistrellus nathusii</name>
    <name type="common">Nathusius' pipistrelle</name>
    <dbReference type="NCBI Taxonomy" id="59473"/>
    <lineage>
        <taxon>Eukaryota</taxon>
        <taxon>Metazoa</taxon>
        <taxon>Chordata</taxon>
        <taxon>Craniata</taxon>
        <taxon>Vertebrata</taxon>
        <taxon>Euteleostomi</taxon>
        <taxon>Mammalia</taxon>
        <taxon>Eutheria</taxon>
        <taxon>Laurasiatheria</taxon>
        <taxon>Chiroptera</taxon>
        <taxon>Yangochiroptera</taxon>
        <taxon>Vespertilionidae</taxon>
        <taxon>Pipistrellus</taxon>
    </lineage>
</organism>
<name>A0ABP0A444_PIPNA</name>
<evidence type="ECO:0000313" key="2">
    <source>
        <dbReference type="EMBL" id="CAK6444548.1"/>
    </source>
</evidence>
<evidence type="ECO:0000256" key="1">
    <source>
        <dbReference type="SAM" id="SignalP"/>
    </source>
</evidence>
<feature type="signal peptide" evidence="1">
    <location>
        <begin position="1"/>
        <end position="25"/>
    </location>
</feature>
<protein>
    <recommendedName>
        <fullName evidence="4">Secreted protein</fullName>
    </recommendedName>
</protein>
<sequence>MLGILPLSWLNAISHLFHILPVFCAFPPPPLNEKNLEFLSIFQCLAFRDAYSFLKSHVAPVCLEHRDFLLVVRWQFLSKGLYSWFPSWASGLAGAISPARSSALWFPYSSGELLLQPEDVGSPGPPPHT</sequence>
<reference evidence="2" key="1">
    <citation type="submission" date="2023-12" db="EMBL/GenBank/DDBJ databases">
        <authorList>
            <person name="Brown T."/>
        </authorList>
    </citation>
    <scope>NUCLEOTIDE SEQUENCE</scope>
</reference>
<accession>A0ABP0A444</accession>
<keyword evidence="1" id="KW-0732">Signal</keyword>
<gene>
    <name evidence="2" type="ORF">MPIPNATIZW_LOCUS12854</name>
</gene>